<evidence type="ECO:0000256" key="3">
    <source>
        <dbReference type="ARBA" id="ARBA00023125"/>
    </source>
</evidence>
<comment type="similarity">
    <text evidence="1">Belongs to the LysR transcriptional regulatory family.</text>
</comment>
<dbReference type="AlphaFoldDB" id="A0AAU7XCP5"/>
<dbReference type="GO" id="GO:0006351">
    <property type="term" value="P:DNA-templated transcription"/>
    <property type="evidence" value="ECO:0007669"/>
    <property type="project" value="TreeGrafter"/>
</dbReference>
<dbReference type="InterPro" id="IPR005119">
    <property type="entry name" value="LysR_subst-bd"/>
</dbReference>
<dbReference type="InterPro" id="IPR058163">
    <property type="entry name" value="LysR-type_TF_proteobact-type"/>
</dbReference>
<proteinExistence type="inferred from homology"/>
<organism evidence="6">
    <name type="scientific">Methyloraptor flagellatus</name>
    <dbReference type="NCBI Taxonomy" id="3162530"/>
    <lineage>
        <taxon>Bacteria</taxon>
        <taxon>Pseudomonadati</taxon>
        <taxon>Pseudomonadota</taxon>
        <taxon>Alphaproteobacteria</taxon>
        <taxon>Hyphomicrobiales</taxon>
        <taxon>Ancalomicrobiaceae</taxon>
        <taxon>Methyloraptor</taxon>
    </lineage>
</organism>
<dbReference type="SUPFAM" id="SSF46785">
    <property type="entry name" value="Winged helix' DNA-binding domain"/>
    <property type="match status" value="1"/>
</dbReference>
<dbReference type="PANTHER" id="PTHR30537:SF74">
    <property type="entry name" value="HTH-TYPE TRANSCRIPTIONAL REGULATOR TRPI"/>
    <property type="match status" value="1"/>
</dbReference>
<dbReference type="PROSITE" id="PS50931">
    <property type="entry name" value="HTH_LYSR"/>
    <property type="match status" value="1"/>
</dbReference>
<dbReference type="Pfam" id="PF03466">
    <property type="entry name" value="LysR_substrate"/>
    <property type="match status" value="1"/>
</dbReference>
<gene>
    <name evidence="6" type="ORF">ABS361_00155</name>
</gene>
<name>A0AAU7XCP5_9HYPH</name>
<evidence type="ECO:0000259" key="5">
    <source>
        <dbReference type="PROSITE" id="PS50931"/>
    </source>
</evidence>
<dbReference type="Gene3D" id="1.10.10.10">
    <property type="entry name" value="Winged helix-like DNA-binding domain superfamily/Winged helix DNA-binding domain"/>
    <property type="match status" value="1"/>
</dbReference>
<evidence type="ECO:0000256" key="2">
    <source>
        <dbReference type="ARBA" id="ARBA00023015"/>
    </source>
</evidence>
<protein>
    <submittedName>
        <fullName evidence="6">LysR family transcriptional regulator</fullName>
    </submittedName>
</protein>
<dbReference type="KEGG" id="mflg:ABS361_00155"/>
<dbReference type="InterPro" id="IPR000847">
    <property type="entry name" value="LysR_HTH_N"/>
</dbReference>
<dbReference type="InterPro" id="IPR036390">
    <property type="entry name" value="WH_DNA-bd_sf"/>
</dbReference>
<dbReference type="RefSeq" id="WP_407049854.1">
    <property type="nucleotide sequence ID" value="NZ_CP158568.1"/>
</dbReference>
<dbReference type="PRINTS" id="PR00039">
    <property type="entry name" value="HTHLYSR"/>
</dbReference>
<evidence type="ECO:0000256" key="4">
    <source>
        <dbReference type="ARBA" id="ARBA00023163"/>
    </source>
</evidence>
<accession>A0AAU7XCP5</accession>
<keyword evidence="3" id="KW-0238">DNA-binding</keyword>
<evidence type="ECO:0000256" key="1">
    <source>
        <dbReference type="ARBA" id="ARBA00009437"/>
    </source>
</evidence>
<keyword evidence="4" id="KW-0804">Transcription</keyword>
<dbReference type="Pfam" id="PF00126">
    <property type="entry name" value="HTH_1"/>
    <property type="match status" value="1"/>
</dbReference>
<dbReference type="EMBL" id="CP158568">
    <property type="protein sequence ID" value="XBY44763.1"/>
    <property type="molecule type" value="Genomic_DNA"/>
</dbReference>
<dbReference type="InterPro" id="IPR036388">
    <property type="entry name" value="WH-like_DNA-bd_sf"/>
</dbReference>
<feature type="domain" description="HTH lysR-type" evidence="5">
    <location>
        <begin position="9"/>
        <end position="66"/>
    </location>
</feature>
<evidence type="ECO:0000313" key="6">
    <source>
        <dbReference type="EMBL" id="XBY44763.1"/>
    </source>
</evidence>
<reference evidence="6" key="1">
    <citation type="submission" date="2024-06" db="EMBL/GenBank/DDBJ databases">
        <title>Methylostella associata gen. nov., sp. nov., a novel Ancalomicrobiaceae-affiliated facultatively methylotrophic bacteria that feed on methanotrophs of the genus Methylococcus.</title>
        <authorList>
            <person name="Saltykova V."/>
            <person name="Danilova O.V."/>
            <person name="Oshkin I.Y."/>
            <person name="Belova S.E."/>
            <person name="Pimenov N.V."/>
            <person name="Dedysh S.N."/>
        </authorList>
    </citation>
    <scope>NUCLEOTIDE SEQUENCE</scope>
    <source>
        <strain evidence="6">S20</strain>
    </source>
</reference>
<dbReference type="PANTHER" id="PTHR30537">
    <property type="entry name" value="HTH-TYPE TRANSCRIPTIONAL REGULATOR"/>
    <property type="match status" value="1"/>
</dbReference>
<dbReference type="GO" id="GO:0003700">
    <property type="term" value="F:DNA-binding transcription factor activity"/>
    <property type="evidence" value="ECO:0007669"/>
    <property type="project" value="InterPro"/>
</dbReference>
<dbReference type="GO" id="GO:0043565">
    <property type="term" value="F:sequence-specific DNA binding"/>
    <property type="evidence" value="ECO:0007669"/>
    <property type="project" value="TreeGrafter"/>
</dbReference>
<sequence length="313" mass="34201">MRSLRLALPSLNGLFTFEAAARCGTFGRAATELNVTPAAVSRMIARLEEHVGAPLFERLPGGIVLTEEGRILYDALSRSFSGIETALREIEDRRTGLETVTLSVSTGFTTHWIMPNLAAFKQAFPGVELRFQLITKALGGPVNDVDLGMRFVDAADDRHEATYIMPELLLPICSPGYSDGGSISDARGKAATVINLSEAQPDWSDLFFPGAGAASPSSLIFSDYAVVVQAALLGQGVALGWLNVAAHWLRTGALVPVGNRIMVTGRHCQFLRTRERRDRPIVRAVRDWIIGRLREDLTEIDRLYPDLGLAERL</sequence>
<dbReference type="SUPFAM" id="SSF53850">
    <property type="entry name" value="Periplasmic binding protein-like II"/>
    <property type="match status" value="1"/>
</dbReference>
<keyword evidence="2" id="KW-0805">Transcription regulation</keyword>
<dbReference type="Gene3D" id="3.40.190.10">
    <property type="entry name" value="Periplasmic binding protein-like II"/>
    <property type="match status" value="2"/>
</dbReference>